<feature type="domain" description="Lipocalin-like" evidence="1">
    <location>
        <begin position="28"/>
        <end position="137"/>
    </location>
</feature>
<gene>
    <name evidence="2" type="ORF">OIK40_08035</name>
</gene>
<dbReference type="Pfam" id="PF13924">
    <property type="entry name" value="Lipocalin_5"/>
    <property type="match status" value="1"/>
</dbReference>
<comment type="caution">
    <text evidence="2">The sequence shown here is derived from an EMBL/GenBank/DDBJ whole genome shotgun (WGS) entry which is preliminary data.</text>
</comment>
<reference evidence="2 3" key="1">
    <citation type="submission" date="2022-10" db="EMBL/GenBank/DDBJ databases">
        <title>Erythrobacter sp. sf7 Genome sequencing.</title>
        <authorList>
            <person name="Park S."/>
        </authorList>
    </citation>
    <scope>NUCLEOTIDE SEQUENCE [LARGE SCALE GENOMIC DNA]</scope>
    <source>
        <strain evidence="3">sf7</strain>
    </source>
</reference>
<name>A0ABT5JSP8_9SPHN</name>
<dbReference type="RefSeq" id="WP_273677634.1">
    <property type="nucleotide sequence ID" value="NZ_JAQQXQ010000005.1"/>
</dbReference>
<evidence type="ECO:0000313" key="3">
    <source>
        <dbReference type="Proteomes" id="UP001216558"/>
    </source>
</evidence>
<protein>
    <submittedName>
        <fullName evidence="2">Lipocalin-like domain-containing protein</fullName>
    </submittedName>
</protein>
<keyword evidence="3" id="KW-1185">Reference proteome</keyword>
<evidence type="ECO:0000259" key="1">
    <source>
        <dbReference type="Pfam" id="PF13924"/>
    </source>
</evidence>
<organism evidence="2 3">
    <name type="scientific">Erythrobacter fulvus</name>
    <dbReference type="NCBI Taxonomy" id="2987523"/>
    <lineage>
        <taxon>Bacteria</taxon>
        <taxon>Pseudomonadati</taxon>
        <taxon>Pseudomonadota</taxon>
        <taxon>Alphaproteobacteria</taxon>
        <taxon>Sphingomonadales</taxon>
        <taxon>Erythrobacteraceae</taxon>
        <taxon>Erythrobacter/Porphyrobacter group</taxon>
        <taxon>Erythrobacter</taxon>
    </lineage>
</organism>
<evidence type="ECO:0000313" key="2">
    <source>
        <dbReference type="EMBL" id="MDC8754587.1"/>
    </source>
</evidence>
<sequence>MSAIAVVLSTALLAAQARSEPNDPCLFGVWEVVKWSDLDSEGNPMQPDRSGARGRFIYTPEGFLSVQVMLDPDSAPIKGRQDVDGLAEAARNTIEYFGQYQTDAENGSLTHHIVGSGIPNRRGNDAVRSYAMKDGKLLIFWNEPDGRQFSRTLKLLERLGNMPCEL</sequence>
<proteinExistence type="predicted"/>
<dbReference type="EMBL" id="JAQQXQ010000005">
    <property type="protein sequence ID" value="MDC8754587.1"/>
    <property type="molecule type" value="Genomic_DNA"/>
</dbReference>
<dbReference type="InterPro" id="IPR024311">
    <property type="entry name" value="Lipocalin-like"/>
</dbReference>
<dbReference type="Proteomes" id="UP001216558">
    <property type="component" value="Unassembled WGS sequence"/>
</dbReference>
<accession>A0ABT5JSP8</accession>